<evidence type="ECO:0000313" key="2">
    <source>
        <dbReference type="EMBL" id="GAA3968805.1"/>
    </source>
</evidence>
<keyword evidence="3" id="KW-1185">Reference proteome</keyword>
<keyword evidence="1" id="KW-0472">Membrane</keyword>
<dbReference type="RefSeq" id="WP_345591127.1">
    <property type="nucleotide sequence ID" value="NZ_BAABCQ010000028.1"/>
</dbReference>
<evidence type="ECO:0000256" key="1">
    <source>
        <dbReference type="SAM" id="Phobius"/>
    </source>
</evidence>
<keyword evidence="1" id="KW-0812">Transmembrane</keyword>
<feature type="transmembrane region" description="Helical" evidence="1">
    <location>
        <begin position="12"/>
        <end position="33"/>
    </location>
</feature>
<gene>
    <name evidence="2" type="ORF">GCM10022384_20140</name>
</gene>
<evidence type="ECO:0000313" key="3">
    <source>
        <dbReference type="Proteomes" id="UP001500034"/>
    </source>
</evidence>
<feature type="transmembrane region" description="Helical" evidence="1">
    <location>
        <begin position="39"/>
        <end position="61"/>
    </location>
</feature>
<sequence>MHTSTRSAPAAPAAATGLLAVVTALIALAISLVDDLGTPAYVVLVAADLLVVLVMGVLLAASLSGNAPTTADAARLERDLEKLDGLEPLRGDETKGARR</sequence>
<reference evidence="3" key="1">
    <citation type="journal article" date="2019" name="Int. J. Syst. Evol. Microbiol.">
        <title>The Global Catalogue of Microorganisms (GCM) 10K type strain sequencing project: providing services to taxonomists for standard genome sequencing and annotation.</title>
        <authorList>
            <consortium name="The Broad Institute Genomics Platform"/>
            <consortium name="The Broad Institute Genome Sequencing Center for Infectious Disease"/>
            <person name="Wu L."/>
            <person name="Ma J."/>
        </authorList>
    </citation>
    <scope>NUCLEOTIDE SEQUENCE [LARGE SCALE GENOMIC DNA]</scope>
    <source>
        <strain evidence="3">JCM 17027</strain>
    </source>
</reference>
<dbReference type="Proteomes" id="UP001500034">
    <property type="component" value="Unassembled WGS sequence"/>
</dbReference>
<protein>
    <submittedName>
        <fullName evidence="2">Uncharacterized protein</fullName>
    </submittedName>
</protein>
<dbReference type="EMBL" id="BAABCQ010000028">
    <property type="protein sequence ID" value="GAA3968805.1"/>
    <property type="molecule type" value="Genomic_DNA"/>
</dbReference>
<comment type="caution">
    <text evidence="2">The sequence shown here is derived from an EMBL/GenBank/DDBJ whole genome shotgun (WGS) entry which is preliminary data.</text>
</comment>
<proteinExistence type="predicted"/>
<organism evidence="2 3">
    <name type="scientific">Streptomyces marokkonensis</name>
    <dbReference type="NCBI Taxonomy" id="324855"/>
    <lineage>
        <taxon>Bacteria</taxon>
        <taxon>Bacillati</taxon>
        <taxon>Actinomycetota</taxon>
        <taxon>Actinomycetes</taxon>
        <taxon>Kitasatosporales</taxon>
        <taxon>Streptomycetaceae</taxon>
        <taxon>Streptomyces</taxon>
    </lineage>
</organism>
<name>A0ABP7PNT1_9ACTN</name>
<keyword evidence="1" id="KW-1133">Transmembrane helix</keyword>
<accession>A0ABP7PNT1</accession>